<gene>
    <name evidence="4" type="ORF">E1N52_02435</name>
</gene>
<feature type="domain" description="Response regulatory" evidence="3">
    <location>
        <begin position="6"/>
        <end position="120"/>
    </location>
</feature>
<dbReference type="EMBL" id="SMOD01000002">
    <property type="protein sequence ID" value="TDG10234.1"/>
    <property type="molecule type" value="Genomic_DNA"/>
</dbReference>
<dbReference type="PROSITE" id="PS50110">
    <property type="entry name" value="RESPONSE_REGULATORY"/>
    <property type="match status" value="1"/>
</dbReference>
<keyword evidence="1 2" id="KW-0597">Phosphoprotein</keyword>
<dbReference type="Proteomes" id="UP000295606">
    <property type="component" value="Unassembled WGS sequence"/>
</dbReference>
<dbReference type="OrthoDB" id="8964771at2"/>
<dbReference type="Pfam" id="PF00072">
    <property type="entry name" value="Response_reg"/>
    <property type="match status" value="1"/>
</dbReference>
<dbReference type="SMART" id="SM00448">
    <property type="entry name" value="REC"/>
    <property type="match status" value="1"/>
</dbReference>
<dbReference type="InterPro" id="IPR011006">
    <property type="entry name" value="CheY-like_superfamily"/>
</dbReference>
<accession>A0A4R5LKI2</accession>
<dbReference type="InterPro" id="IPR050595">
    <property type="entry name" value="Bact_response_regulator"/>
</dbReference>
<sequence>MTPVALVSIVEDDESVRESIESLIRAMGWEVLTFDSADAFLRSGAVHKTRCLISDVTMPGMSGLEMHAQLRKQGHAPPTIFITAYPTAQDESVALANGALAYLEKPVDSSVILEKVREAIGKS</sequence>
<dbReference type="GO" id="GO:0000160">
    <property type="term" value="P:phosphorelay signal transduction system"/>
    <property type="evidence" value="ECO:0007669"/>
    <property type="project" value="InterPro"/>
</dbReference>
<dbReference type="AlphaFoldDB" id="A0A4R5LKI2"/>
<dbReference type="Gene3D" id="3.40.50.2300">
    <property type="match status" value="1"/>
</dbReference>
<organism evidence="4 5">
    <name type="scientific">Paraburkholderia guartelaensis</name>
    <dbReference type="NCBI Taxonomy" id="2546446"/>
    <lineage>
        <taxon>Bacteria</taxon>
        <taxon>Pseudomonadati</taxon>
        <taxon>Pseudomonadota</taxon>
        <taxon>Betaproteobacteria</taxon>
        <taxon>Burkholderiales</taxon>
        <taxon>Burkholderiaceae</taxon>
        <taxon>Paraburkholderia</taxon>
    </lineage>
</organism>
<name>A0A4R5LKI2_9BURK</name>
<dbReference type="PANTHER" id="PTHR44591:SF25">
    <property type="entry name" value="CHEMOTAXIS TWO-COMPONENT RESPONSE REGULATOR"/>
    <property type="match status" value="1"/>
</dbReference>
<evidence type="ECO:0000256" key="2">
    <source>
        <dbReference type="PROSITE-ProRule" id="PRU00169"/>
    </source>
</evidence>
<feature type="modified residue" description="4-aspartylphosphate" evidence="2">
    <location>
        <position position="55"/>
    </location>
</feature>
<dbReference type="PANTHER" id="PTHR44591">
    <property type="entry name" value="STRESS RESPONSE REGULATOR PROTEIN 1"/>
    <property type="match status" value="1"/>
</dbReference>
<comment type="caution">
    <text evidence="4">The sequence shown here is derived from an EMBL/GenBank/DDBJ whole genome shotgun (WGS) entry which is preliminary data.</text>
</comment>
<proteinExistence type="predicted"/>
<evidence type="ECO:0000256" key="1">
    <source>
        <dbReference type="ARBA" id="ARBA00022553"/>
    </source>
</evidence>
<evidence type="ECO:0000313" key="5">
    <source>
        <dbReference type="Proteomes" id="UP000295606"/>
    </source>
</evidence>
<evidence type="ECO:0000313" key="4">
    <source>
        <dbReference type="EMBL" id="TDG10234.1"/>
    </source>
</evidence>
<dbReference type="SUPFAM" id="SSF52172">
    <property type="entry name" value="CheY-like"/>
    <property type="match status" value="1"/>
</dbReference>
<dbReference type="RefSeq" id="WP_133179861.1">
    <property type="nucleotide sequence ID" value="NZ_SMOD01000002.1"/>
</dbReference>
<evidence type="ECO:0000259" key="3">
    <source>
        <dbReference type="PROSITE" id="PS50110"/>
    </source>
</evidence>
<dbReference type="InterPro" id="IPR001789">
    <property type="entry name" value="Sig_transdc_resp-reg_receiver"/>
</dbReference>
<reference evidence="4 5" key="1">
    <citation type="submission" date="2019-03" db="EMBL/GenBank/DDBJ databases">
        <title>Paraburkholderia sp. isolated from native Mimosa gymnas in Guartela State Park, Brazil.</title>
        <authorList>
            <person name="Paulitsch F."/>
            <person name="Hungria M."/>
            <person name="Delamuta J.R.M."/>
            <person name="Ribeiro R.A."/>
            <person name="Dall'Agnol R."/>
            <person name="Silva J.S.B."/>
        </authorList>
    </citation>
    <scope>NUCLEOTIDE SEQUENCE [LARGE SCALE GENOMIC DNA]</scope>
    <source>
        <strain evidence="4 5">CNPSo 3008</strain>
    </source>
</reference>
<protein>
    <submittedName>
        <fullName evidence="4">Response regulator</fullName>
    </submittedName>
</protein>